<feature type="binding site" evidence="4">
    <location>
        <position position="427"/>
    </location>
    <ligand>
        <name>ATP</name>
        <dbReference type="ChEBI" id="CHEBI:30616"/>
    </ligand>
</feature>
<evidence type="ECO:0000259" key="6">
    <source>
        <dbReference type="PROSITE" id="PS50011"/>
    </source>
</evidence>
<evidence type="ECO:0000259" key="7">
    <source>
        <dbReference type="PROSITE" id="PS50105"/>
    </source>
</evidence>
<dbReference type="Pfam" id="PF07714">
    <property type="entry name" value="PK_Tyr_Ser-Thr"/>
    <property type="match status" value="1"/>
</dbReference>
<dbReference type="Gene3D" id="1.10.150.50">
    <property type="entry name" value="Transcription Factor, Ets-1"/>
    <property type="match status" value="1"/>
</dbReference>
<dbReference type="InterPro" id="IPR017441">
    <property type="entry name" value="Protein_kinase_ATP_BS"/>
</dbReference>
<dbReference type="SUPFAM" id="SSF82185">
    <property type="entry name" value="Histone H3 K4-specific methyltransferase SET7/9 N-terminal domain"/>
    <property type="match status" value="1"/>
</dbReference>
<dbReference type="InterPro" id="IPR000719">
    <property type="entry name" value="Prot_kinase_dom"/>
</dbReference>
<dbReference type="InterPro" id="IPR001245">
    <property type="entry name" value="Ser-Thr/Tyr_kinase_cat_dom"/>
</dbReference>
<keyword evidence="8" id="KW-0418">Kinase</keyword>
<dbReference type="PANTHER" id="PTHR44329:SF298">
    <property type="entry name" value="MIXED LINEAGE KINASE DOMAIN-LIKE PROTEIN"/>
    <property type="match status" value="1"/>
</dbReference>
<dbReference type="EC" id="2.7.11.-" evidence="8"/>
<evidence type="ECO:0000256" key="4">
    <source>
        <dbReference type="PROSITE-ProRule" id="PRU10141"/>
    </source>
</evidence>
<dbReference type="EMBL" id="DS989727">
    <property type="protein sequence ID" value="EEA05635.1"/>
    <property type="molecule type" value="Genomic_DNA"/>
</dbReference>
<dbReference type="GO" id="GO:0004674">
    <property type="term" value="F:protein serine/threonine kinase activity"/>
    <property type="evidence" value="ECO:0007669"/>
    <property type="project" value="UniProtKB-KW"/>
</dbReference>
<reference evidence="8" key="1">
    <citation type="submission" date="2008-06" db="EMBL/GenBank/DDBJ databases">
        <authorList>
            <person name="Lorenzi H."/>
            <person name="Inman J."/>
            <person name="Miller J."/>
            <person name="Schobel S."/>
            <person name="Amedeo P."/>
            <person name="Caler E.V."/>
            <person name="da Silva J."/>
        </authorList>
    </citation>
    <scope>NUCLEOTIDE SEQUENCE [LARGE SCALE GENOMIC DNA]</scope>
    <source>
        <strain evidence="8">RN66</strain>
    </source>
</reference>
<dbReference type="PROSITE" id="PS50011">
    <property type="entry name" value="PROTEIN_KINASE_DOM"/>
    <property type="match status" value="1"/>
</dbReference>
<dbReference type="PANTHER" id="PTHR44329">
    <property type="entry name" value="SERINE/THREONINE-PROTEIN KINASE TNNI3K-RELATED"/>
    <property type="match status" value="1"/>
</dbReference>
<dbReference type="InterPro" id="IPR008271">
    <property type="entry name" value="Ser/Thr_kinase_AS"/>
</dbReference>
<dbReference type="InterPro" id="IPR013761">
    <property type="entry name" value="SAM/pointed_sf"/>
</dbReference>
<feature type="domain" description="Protein kinase" evidence="6">
    <location>
        <begin position="398"/>
        <end position="655"/>
    </location>
</feature>
<dbReference type="InterPro" id="IPR001660">
    <property type="entry name" value="SAM"/>
</dbReference>
<accession>B6AB83</accession>
<dbReference type="AlphaFoldDB" id="B6AB83"/>
<dbReference type="SMART" id="SM00454">
    <property type="entry name" value="SAM"/>
    <property type="match status" value="1"/>
</dbReference>
<dbReference type="PROSITE" id="PS50105">
    <property type="entry name" value="SAM_DOMAIN"/>
    <property type="match status" value="1"/>
</dbReference>
<sequence>MKRVLQALSEFKQIYLNNTSNHDFNSPKRQNNESILDKDSKSDIDKEIQIDTPRDQYKEMKENKVEECGQSVFLYSNSDAYAGEWFNCKRNGWGVLLKYTGQRFEGTWINDERHGYGMQTIGSAIKYIGQFSHNDRHGVGIIFHHSGLLYTSEWMNGELVKRRLLFDGWKDEIKRILNIQSGESMNSIKSINNINCNFGVGNNSILATSSSVKSFSSSSSSHSIGDTALGGPLVLWGIPLTVSPCMFHGLNCDKDIPPPPFEEESPEKEISNCYDDLTPIGNDPTLKSPTYYCPSHSAEICFDWNVLQVAYFVSCLGLPEYCYIFVKHEVDGLTLPDIHIEDFEDMGIKNKCHAKYLNLSFSLLLKLRLRCIRRLSFSPQRLIDDEYLKTFEIPANELRLHCRIGEGGYGRVYRGTWITRGITVAVKAFRKRDKVTLAREFYSELSVVSRLRHPNVTLFLGVVMSPLYCLVTELVPCGSLFDLLHIKGISMTSTHVLRIAREICCGMAYLHEHGVLHCDLKSSNVLLSNNCDVKIGDFGLATLMESPLETTKMLGCIGTHHWMAPEVLRGEGFTKAADVYSFGMILWEMLTRKIPHEELSVTHIIAAVGYGNRRPLISNNIPNALRTIILKTWHTNVDQRPSFRHLANVFEHLYQTSILDIEENLLTFFGQ</sequence>
<evidence type="ECO:0000256" key="1">
    <source>
        <dbReference type="ARBA" id="ARBA00022527"/>
    </source>
</evidence>
<feature type="region of interest" description="Disordered" evidence="5">
    <location>
        <begin position="22"/>
        <end position="45"/>
    </location>
</feature>
<protein>
    <submittedName>
        <fullName evidence="8">Protein kinase domain-containing protein</fullName>
        <ecNumber evidence="8">2.7.11.-</ecNumber>
    </submittedName>
</protein>
<dbReference type="STRING" id="441375.B6AB83"/>
<name>B6AB83_CRYMR</name>
<dbReference type="PROSITE" id="PS00107">
    <property type="entry name" value="PROTEIN_KINASE_ATP"/>
    <property type="match status" value="1"/>
</dbReference>
<dbReference type="Proteomes" id="UP000001460">
    <property type="component" value="Unassembled WGS sequence"/>
</dbReference>
<proteinExistence type="predicted"/>
<dbReference type="OMA" id="INDERHG"/>
<dbReference type="CDD" id="cd09487">
    <property type="entry name" value="SAM_superfamily"/>
    <property type="match status" value="1"/>
</dbReference>
<dbReference type="Gene3D" id="1.10.510.10">
    <property type="entry name" value="Transferase(Phosphotransferase) domain 1"/>
    <property type="match status" value="1"/>
</dbReference>
<evidence type="ECO:0000256" key="5">
    <source>
        <dbReference type="SAM" id="MobiDB-lite"/>
    </source>
</evidence>
<evidence type="ECO:0000313" key="9">
    <source>
        <dbReference type="Proteomes" id="UP000001460"/>
    </source>
</evidence>
<feature type="compositionally biased region" description="Polar residues" evidence="5">
    <location>
        <begin position="22"/>
        <end position="33"/>
    </location>
</feature>
<evidence type="ECO:0000256" key="2">
    <source>
        <dbReference type="ARBA" id="ARBA00022741"/>
    </source>
</evidence>
<organism evidence="8 9">
    <name type="scientific">Cryptosporidium muris (strain RN66)</name>
    <dbReference type="NCBI Taxonomy" id="441375"/>
    <lineage>
        <taxon>Eukaryota</taxon>
        <taxon>Sar</taxon>
        <taxon>Alveolata</taxon>
        <taxon>Apicomplexa</taxon>
        <taxon>Conoidasida</taxon>
        <taxon>Coccidia</taxon>
        <taxon>Eucoccidiorida</taxon>
        <taxon>Eimeriorina</taxon>
        <taxon>Cryptosporidiidae</taxon>
        <taxon>Cryptosporidium</taxon>
    </lineage>
</organism>
<evidence type="ECO:0000256" key="3">
    <source>
        <dbReference type="ARBA" id="ARBA00022840"/>
    </source>
</evidence>
<dbReference type="SUPFAM" id="SSF47769">
    <property type="entry name" value="SAM/Pointed domain"/>
    <property type="match status" value="1"/>
</dbReference>
<gene>
    <name evidence="8" type="ORF">CMU_026430</name>
</gene>
<keyword evidence="9" id="KW-1185">Reference proteome</keyword>
<dbReference type="GO" id="GO:0005524">
    <property type="term" value="F:ATP binding"/>
    <property type="evidence" value="ECO:0007669"/>
    <property type="project" value="UniProtKB-UniRule"/>
</dbReference>
<keyword evidence="2 4" id="KW-0547">Nucleotide-binding</keyword>
<dbReference type="OrthoDB" id="312720at2759"/>
<keyword evidence="8" id="KW-0808">Transferase</keyword>
<dbReference type="InterPro" id="IPR051681">
    <property type="entry name" value="Ser/Thr_Kinases-Pseudokinases"/>
</dbReference>
<dbReference type="CDD" id="cd13999">
    <property type="entry name" value="STKc_MAP3K-like"/>
    <property type="match status" value="1"/>
</dbReference>
<dbReference type="PRINTS" id="PR00109">
    <property type="entry name" value="TYRKINASE"/>
</dbReference>
<evidence type="ECO:0000313" key="8">
    <source>
        <dbReference type="EMBL" id="EEA05635.1"/>
    </source>
</evidence>
<dbReference type="InterPro" id="IPR011009">
    <property type="entry name" value="Kinase-like_dom_sf"/>
</dbReference>
<dbReference type="SUPFAM" id="SSF56112">
    <property type="entry name" value="Protein kinase-like (PK-like)"/>
    <property type="match status" value="1"/>
</dbReference>
<dbReference type="GeneID" id="6994879"/>
<feature type="compositionally biased region" description="Basic and acidic residues" evidence="5">
    <location>
        <begin position="35"/>
        <end position="45"/>
    </location>
</feature>
<dbReference type="PROSITE" id="PS00108">
    <property type="entry name" value="PROTEIN_KINASE_ST"/>
    <property type="match status" value="1"/>
</dbReference>
<dbReference type="VEuPathDB" id="CryptoDB:CMU_026430"/>
<dbReference type="SMART" id="SM00220">
    <property type="entry name" value="S_TKc"/>
    <property type="match status" value="1"/>
</dbReference>
<dbReference type="Gene3D" id="3.30.200.20">
    <property type="entry name" value="Phosphorylase Kinase, domain 1"/>
    <property type="match status" value="1"/>
</dbReference>
<keyword evidence="1" id="KW-0723">Serine/threonine-protein kinase</keyword>
<dbReference type="eggNOG" id="KOG0192">
    <property type="taxonomic scope" value="Eukaryota"/>
</dbReference>
<keyword evidence="3 4" id="KW-0067">ATP-binding</keyword>
<dbReference type="Pfam" id="PF00536">
    <property type="entry name" value="SAM_1"/>
    <property type="match status" value="1"/>
</dbReference>
<dbReference type="RefSeq" id="XP_002139984.1">
    <property type="nucleotide sequence ID" value="XM_002139948.1"/>
</dbReference>
<dbReference type="Gene3D" id="2.20.110.10">
    <property type="entry name" value="Histone H3 K4-specific methyltransferase SET7/9 N-terminal domain"/>
    <property type="match status" value="2"/>
</dbReference>
<feature type="domain" description="SAM" evidence="7">
    <location>
        <begin position="304"/>
        <end position="367"/>
    </location>
</feature>